<comment type="caution">
    <text evidence="2">The sequence shown here is derived from an EMBL/GenBank/DDBJ whole genome shotgun (WGS) entry which is preliminary data.</text>
</comment>
<name>A0ABR2KTC3_9EUKA</name>
<comment type="similarity">
    <text evidence="1">Belongs to the sel-1 family.</text>
</comment>
<dbReference type="Gene3D" id="1.25.40.10">
    <property type="entry name" value="Tetratricopeptide repeat domain"/>
    <property type="match status" value="3"/>
</dbReference>
<organism evidence="2 3">
    <name type="scientific">Tritrichomonas musculus</name>
    <dbReference type="NCBI Taxonomy" id="1915356"/>
    <lineage>
        <taxon>Eukaryota</taxon>
        <taxon>Metamonada</taxon>
        <taxon>Parabasalia</taxon>
        <taxon>Tritrichomonadida</taxon>
        <taxon>Tritrichomonadidae</taxon>
        <taxon>Tritrichomonas</taxon>
    </lineage>
</organism>
<dbReference type="PANTHER" id="PTHR11102">
    <property type="entry name" value="SEL-1-LIKE PROTEIN"/>
    <property type="match status" value="1"/>
</dbReference>
<evidence type="ECO:0008006" key="4">
    <source>
        <dbReference type="Google" id="ProtNLM"/>
    </source>
</evidence>
<sequence length="481" mass="55188">MLSSFNKSTAHSNFLSNSINQFQIASNFTHPKNTQQFVAFSRHYHQSHFERNFSSMSDIRIKAENGDPQAMFDYGVYLIDQQKNTTLGLTYLKKSANQGNIRACTRYVTILYDDIKESKDSKIKIDFIPYLKKAASTGDPLFIRMHADICLQLPSFFQYGLSSLSVCANDEYKDSAEYYGMLKFLSDNFQMKSCIKYLKKGTSPRTKALIDLFENGSEKAITDLQRMADTEDDIISDVLSIFAELLTTGKTDRIDKVYQKLTKSDTQIEEPWKTVLLNAVGSICIGVGELEESYRFFQKAYENGSTEQIYFLSFLRFYKFKDDRVKRRETFELIKKAYSIQIDSEEYNIGQKYAFMLLTGDGCEVNTEKAAKILLSKDDRNTTDNFLLGVALIRSNDFQKGIEILHQAALDQDVDSQKFYAFYVLSKEKGNEEARNFLKLAAEKNDQEALKILNKLEKGELLTEKDVSLPDLRNGKEIRDV</sequence>
<dbReference type="Pfam" id="PF08238">
    <property type="entry name" value="Sel1"/>
    <property type="match status" value="4"/>
</dbReference>
<dbReference type="PANTHER" id="PTHR11102:SF160">
    <property type="entry name" value="ERAD-ASSOCIATED E3 UBIQUITIN-PROTEIN LIGASE COMPONENT HRD3"/>
    <property type="match status" value="1"/>
</dbReference>
<dbReference type="Proteomes" id="UP001470230">
    <property type="component" value="Unassembled WGS sequence"/>
</dbReference>
<proteinExistence type="inferred from homology"/>
<dbReference type="EMBL" id="JAPFFF010000003">
    <property type="protein sequence ID" value="KAK8894051.1"/>
    <property type="molecule type" value="Genomic_DNA"/>
</dbReference>
<keyword evidence="3" id="KW-1185">Reference proteome</keyword>
<evidence type="ECO:0000313" key="3">
    <source>
        <dbReference type="Proteomes" id="UP001470230"/>
    </source>
</evidence>
<dbReference type="InterPro" id="IPR006597">
    <property type="entry name" value="Sel1-like"/>
</dbReference>
<accession>A0ABR2KTC3</accession>
<dbReference type="InterPro" id="IPR050767">
    <property type="entry name" value="Sel1_AlgK"/>
</dbReference>
<protein>
    <recommendedName>
        <fullName evidence="4">TPR Domain containing protein</fullName>
    </recommendedName>
</protein>
<dbReference type="InterPro" id="IPR011990">
    <property type="entry name" value="TPR-like_helical_dom_sf"/>
</dbReference>
<reference evidence="2 3" key="1">
    <citation type="submission" date="2024-04" db="EMBL/GenBank/DDBJ databases">
        <title>Tritrichomonas musculus Genome.</title>
        <authorList>
            <person name="Alves-Ferreira E."/>
            <person name="Grigg M."/>
            <person name="Lorenzi H."/>
            <person name="Galac M."/>
        </authorList>
    </citation>
    <scope>NUCLEOTIDE SEQUENCE [LARGE SCALE GENOMIC DNA]</scope>
    <source>
        <strain evidence="2 3">EAF2021</strain>
    </source>
</reference>
<evidence type="ECO:0000256" key="1">
    <source>
        <dbReference type="ARBA" id="ARBA00038101"/>
    </source>
</evidence>
<evidence type="ECO:0000313" key="2">
    <source>
        <dbReference type="EMBL" id="KAK8894051.1"/>
    </source>
</evidence>
<dbReference type="SUPFAM" id="SSF81901">
    <property type="entry name" value="HCP-like"/>
    <property type="match status" value="2"/>
</dbReference>
<gene>
    <name evidence="2" type="ORF">M9Y10_022483</name>
</gene>